<evidence type="ECO:0000313" key="9">
    <source>
        <dbReference type="Proteomes" id="UP000035425"/>
    </source>
</evidence>
<dbReference type="NCBIfam" id="NF008348">
    <property type="entry name" value="PRK11131.1"/>
    <property type="match status" value="1"/>
</dbReference>
<keyword evidence="2" id="KW-0378">Hydrolase</keyword>
<dbReference type="Gene3D" id="1.20.120.1080">
    <property type="match status" value="1"/>
</dbReference>
<dbReference type="InterPro" id="IPR027417">
    <property type="entry name" value="P-loop_NTPase"/>
</dbReference>
<dbReference type="Pfam" id="PF07717">
    <property type="entry name" value="OB_NTP_bind"/>
    <property type="match status" value="1"/>
</dbReference>
<dbReference type="InterPro" id="IPR014001">
    <property type="entry name" value="Helicase_ATP-bd"/>
</dbReference>
<dbReference type="PANTHER" id="PTHR18934">
    <property type="entry name" value="ATP-DEPENDENT RNA HELICASE"/>
    <property type="match status" value="1"/>
</dbReference>
<dbReference type="SUPFAM" id="SSF52540">
    <property type="entry name" value="P-loop containing nucleoside triphosphate hydrolases"/>
    <property type="match status" value="1"/>
</dbReference>
<dbReference type="SMART" id="SM00490">
    <property type="entry name" value="HELICc"/>
    <property type="match status" value="1"/>
</dbReference>
<dbReference type="InterPro" id="IPR024590">
    <property type="entry name" value="HrpA_C"/>
</dbReference>
<evidence type="ECO:0000259" key="6">
    <source>
        <dbReference type="PROSITE" id="PS51192"/>
    </source>
</evidence>
<dbReference type="InterPro" id="IPR007502">
    <property type="entry name" value="Helicase-assoc_dom"/>
</dbReference>
<dbReference type="Pfam" id="PF00271">
    <property type="entry name" value="Helicase_C"/>
    <property type="match status" value="1"/>
</dbReference>
<feature type="region of interest" description="Disordered" evidence="5">
    <location>
        <begin position="269"/>
        <end position="289"/>
    </location>
</feature>
<dbReference type="InterPro" id="IPR001650">
    <property type="entry name" value="Helicase_C-like"/>
</dbReference>
<evidence type="ECO:0000256" key="5">
    <source>
        <dbReference type="SAM" id="MobiDB-lite"/>
    </source>
</evidence>
<dbReference type="GO" id="GO:0004386">
    <property type="term" value="F:helicase activity"/>
    <property type="evidence" value="ECO:0007669"/>
    <property type="project" value="UniProtKB-KW"/>
</dbReference>
<evidence type="ECO:0000313" key="8">
    <source>
        <dbReference type="EMBL" id="KLL12930.1"/>
    </source>
</evidence>
<evidence type="ECO:0000259" key="7">
    <source>
        <dbReference type="PROSITE" id="PS51194"/>
    </source>
</evidence>
<dbReference type="Proteomes" id="UP000035425">
    <property type="component" value="Unassembled WGS sequence"/>
</dbReference>
<evidence type="ECO:0000256" key="4">
    <source>
        <dbReference type="ARBA" id="ARBA00022840"/>
    </source>
</evidence>
<organism evidence="8 9">
    <name type="scientific">Protofrankia coriariae</name>
    <dbReference type="NCBI Taxonomy" id="1562887"/>
    <lineage>
        <taxon>Bacteria</taxon>
        <taxon>Bacillati</taxon>
        <taxon>Actinomycetota</taxon>
        <taxon>Actinomycetes</taxon>
        <taxon>Frankiales</taxon>
        <taxon>Frankiaceae</taxon>
        <taxon>Protofrankia</taxon>
    </lineage>
</organism>
<dbReference type="InterPro" id="IPR011709">
    <property type="entry name" value="DEAD-box_helicase_OB_fold"/>
</dbReference>
<dbReference type="PROSITE" id="PS51194">
    <property type="entry name" value="HELICASE_CTER"/>
    <property type="match status" value="1"/>
</dbReference>
<keyword evidence="3 8" id="KW-0347">Helicase</keyword>
<evidence type="ECO:0000256" key="3">
    <source>
        <dbReference type="ARBA" id="ARBA00022806"/>
    </source>
</evidence>
<dbReference type="SMART" id="SM00382">
    <property type="entry name" value="AAA"/>
    <property type="match status" value="1"/>
</dbReference>
<dbReference type="SMART" id="SM00487">
    <property type="entry name" value="DEXDc"/>
    <property type="match status" value="1"/>
</dbReference>
<dbReference type="Pfam" id="PF00270">
    <property type="entry name" value="DEAD"/>
    <property type="match status" value="1"/>
</dbReference>
<keyword evidence="4" id="KW-0067">ATP-binding</keyword>
<dbReference type="PANTHER" id="PTHR18934:SF99">
    <property type="entry name" value="ATP-DEPENDENT RNA HELICASE DHX37-RELATED"/>
    <property type="match status" value="1"/>
</dbReference>
<dbReference type="Pfam" id="PF11898">
    <property type="entry name" value="DUF3418"/>
    <property type="match status" value="1"/>
</dbReference>
<dbReference type="SMART" id="SM00847">
    <property type="entry name" value="HA2"/>
    <property type="match status" value="1"/>
</dbReference>
<dbReference type="NCBIfam" id="TIGR01967">
    <property type="entry name" value="DEAH_box_HrpA"/>
    <property type="match status" value="1"/>
</dbReference>
<reference evidence="8 9" key="1">
    <citation type="submission" date="2014-12" db="EMBL/GenBank/DDBJ databases">
        <title>Frankia sp. BMG5.1 draft genome.</title>
        <authorList>
            <person name="Gtari M."/>
            <person name="Ghodhbane-Gtari F."/>
            <person name="Nouioui I."/>
            <person name="Ktari A."/>
            <person name="Hezbri K."/>
            <person name="Mimouni W."/>
            <person name="Sbissi I."/>
            <person name="Ayari A."/>
            <person name="Yamanaka T."/>
            <person name="Normand P."/>
            <person name="Tisa L.S."/>
            <person name="Boudabous A."/>
        </authorList>
    </citation>
    <scope>NUCLEOTIDE SEQUENCE [LARGE SCALE GENOMIC DNA]</scope>
    <source>
        <strain evidence="8 9">BMG5.1</strain>
    </source>
</reference>
<dbReference type="InterPro" id="IPR010222">
    <property type="entry name" value="RNA_helicase_HrpA"/>
</dbReference>
<dbReference type="InterPro" id="IPR011545">
    <property type="entry name" value="DEAD/DEAH_box_helicase_dom"/>
</dbReference>
<feature type="compositionally biased region" description="Gly residues" evidence="5">
    <location>
        <begin position="273"/>
        <end position="285"/>
    </location>
</feature>
<keyword evidence="9" id="KW-1185">Reference proteome</keyword>
<gene>
    <name evidence="8" type="ORF">FrCorBMG51_02245</name>
</gene>
<dbReference type="RefSeq" id="WP_047221435.1">
    <property type="nucleotide sequence ID" value="NZ_JWIO01000002.1"/>
</dbReference>
<feature type="domain" description="Helicase C-terminal" evidence="7">
    <location>
        <begin position="292"/>
        <end position="463"/>
    </location>
</feature>
<dbReference type="CDD" id="cd18791">
    <property type="entry name" value="SF2_C_RHA"/>
    <property type="match status" value="1"/>
</dbReference>
<dbReference type="Pfam" id="PF21010">
    <property type="entry name" value="HA2_C"/>
    <property type="match status" value="1"/>
</dbReference>
<accession>A0ABR5F8B5</accession>
<protein>
    <submittedName>
        <fullName evidence="8">ATP-dependent helicase</fullName>
    </submittedName>
</protein>
<dbReference type="InterPro" id="IPR003593">
    <property type="entry name" value="AAA+_ATPase"/>
</dbReference>
<comment type="caution">
    <text evidence="8">The sequence shown here is derived from an EMBL/GenBank/DDBJ whole genome shotgun (WGS) entry which is preliminary data.</text>
</comment>
<sequence length="1357" mass="150500">MPPLAELVERLPDLMVRDQRRLQRRVDGARRIRNPQARAAVTAEIAADVEVATLRVQRRLAAVPPITYPPDLPVSQRRDDIRAAIRDHQVVILAGETGSGKTTQLPKICLELGRGVRGLIGHTQPRRLAARAVAERVAEELDGPDARPGATVGYKVRFTDEVGDNSLIKLMTDGILLAEIQTDPLLCQYDTLIIDEAHERSLNIDFILGYLRQLLPRRPDLKVVITSATIDPQRFARHFGDAPVIEVTGRTFPVEVRYRPLVVPAGAATDADAGGGTDNGSGDGPGAMIERDLPEAITSAVDELCAAGPGDILLFLSGEREIRDTADVLAKRQLPNTEIVPLYARLSAAEQHRVFQPHTGRRIVLATNVAETSLTVPGIRYVVDPGLARVSRYSNRTKVQRLPIEAISQASANQRKGRCGRVADGICIRLYSDDDFDARPRFTDPEILRTNLASVILQMTALGLGDMADFPFIDPPDSRSISDGVLLLRELGAVETASAPEQSGKPAAPGRAGARMRLTPLGRKLAQIPLDPRLARMVLAAGDNGCVREVMVIASALSIQDPRERPVDAQQAAAEKHGRFTDQQSDFLAYLNMWEYLREQQEQLSGNQFRRLCRADFLNYLRVREWQDVHSQLRQIVKSLGIPVGSTPADPRNIHLALLAGLLSHIGVRDADKQEYQGARGSRFAVFPGSALFRKPPRWLVAAELVETSRLWARTVARIEPEWAEALAPHLVKRTYSEPHWEKKQAAVVAFEKVTLYGLPLVTSRRVNYSAVDPALCRDLFIRHALVEGDWQTHHAFFHDNRRLLDDVEELEHRARRRDIVVDDDTLFDFYDQRIPADVVSGRHFDSWWKKTRRSQPDLLAFSASMLVRAGADGVDERDYPDAWRHGELTLALSYQFAPGTDADGVTVHIPLPLLNQVSADGFDWQVPGLRAELVTALIRSLPKQIRRSFVPAPDYAARVLAAVTPADGPLLAVLERELDRLTGVAVPRESWQLDRVPDHLKITFRVVDEEQRTLAEGRDLAALVDQLAPTMRAAVCAVADGVERDGLRTWDFDALPQLVERQHPGPGRPARAYPALLDQGRSVAIRVFATEAEARQAMWLGTRRLLLLNMPSPIKQINARLSNTAKLTLSHHPYRGVVELLDDCVACAADKLIAAGGGPGWDADGFAKLRGIVQTDLDETAFDVVTKVERILATAHTVSGQLADWQARVQPQPPPGRSREPARRAGASAGLAALAPALDDIRSQLSGLVYPGFVSATGWQRLPDIARYLAAIERRLEKLPSDPDRDRQRMLQVEQVTLEHQRLLDRTPPDGPHGEELQRIRWMIEELRVGLFAQTLRTAYPISAERIFRALDQLPL</sequence>
<keyword evidence="1" id="KW-0547">Nucleotide-binding</keyword>
<evidence type="ECO:0000256" key="1">
    <source>
        <dbReference type="ARBA" id="ARBA00022741"/>
    </source>
</evidence>
<name>A0ABR5F8B5_9ACTN</name>
<proteinExistence type="predicted"/>
<feature type="domain" description="Helicase ATP-binding" evidence="6">
    <location>
        <begin position="82"/>
        <end position="248"/>
    </location>
</feature>
<evidence type="ECO:0000256" key="2">
    <source>
        <dbReference type="ARBA" id="ARBA00022801"/>
    </source>
</evidence>
<dbReference type="Gene3D" id="3.40.50.300">
    <property type="entry name" value="P-loop containing nucleotide triphosphate hydrolases"/>
    <property type="match status" value="2"/>
</dbReference>
<dbReference type="PROSITE" id="PS51192">
    <property type="entry name" value="HELICASE_ATP_BIND_1"/>
    <property type="match status" value="1"/>
</dbReference>
<dbReference type="EMBL" id="JWIO01000002">
    <property type="protein sequence ID" value="KLL12930.1"/>
    <property type="molecule type" value="Genomic_DNA"/>
</dbReference>